<protein>
    <submittedName>
        <fullName evidence="1">Uncharacterized protein</fullName>
    </submittedName>
</protein>
<reference evidence="1 2" key="1">
    <citation type="journal article" date="2019" name="Sci. Rep.">
        <title>Orb-weaving spider Araneus ventricosus genome elucidates the spidroin gene catalogue.</title>
        <authorList>
            <person name="Kono N."/>
            <person name="Nakamura H."/>
            <person name="Ohtoshi R."/>
            <person name="Moran D.A.P."/>
            <person name="Shinohara A."/>
            <person name="Yoshida Y."/>
            <person name="Fujiwara M."/>
            <person name="Mori M."/>
            <person name="Tomita M."/>
            <person name="Arakawa K."/>
        </authorList>
    </citation>
    <scope>NUCLEOTIDE SEQUENCE [LARGE SCALE GENOMIC DNA]</scope>
</reference>
<evidence type="ECO:0000313" key="1">
    <source>
        <dbReference type="EMBL" id="GBM60047.1"/>
    </source>
</evidence>
<name>A0A4Y2H3I5_ARAVE</name>
<gene>
    <name evidence="1" type="ORF">AVEN_147608_1</name>
</gene>
<evidence type="ECO:0000313" key="2">
    <source>
        <dbReference type="Proteomes" id="UP000499080"/>
    </source>
</evidence>
<dbReference type="Pfam" id="PF05380">
    <property type="entry name" value="Peptidase_A17"/>
    <property type="match status" value="1"/>
</dbReference>
<accession>A0A4Y2H3I5</accession>
<dbReference type="Proteomes" id="UP000499080">
    <property type="component" value="Unassembled WGS sequence"/>
</dbReference>
<dbReference type="OrthoDB" id="6435060at2759"/>
<proteinExistence type="predicted"/>
<dbReference type="AlphaFoldDB" id="A0A4Y2H3I5"/>
<organism evidence="1 2">
    <name type="scientific">Araneus ventricosus</name>
    <name type="common">Orbweaver spider</name>
    <name type="synonym">Epeira ventricosa</name>
    <dbReference type="NCBI Taxonomy" id="182803"/>
    <lineage>
        <taxon>Eukaryota</taxon>
        <taxon>Metazoa</taxon>
        <taxon>Ecdysozoa</taxon>
        <taxon>Arthropoda</taxon>
        <taxon>Chelicerata</taxon>
        <taxon>Arachnida</taxon>
        <taxon>Araneae</taxon>
        <taxon>Araneomorphae</taxon>
        <taxon>Entelegynae</taxon>
        <taxon>Araneoidea</taxon>
        <taxon>Araneidae</taxon>
        <taxon>Araneus</taxon>
    </lineage>
</organism>
<comment type="caution">
    <text evidence="1">The sequence shown here is derived from an EMBL/GenBank/DDBJ whole genome shotgun (WGS) entry which is preliminary data.</text>
</comment>
<dbReference type="PANTHER" id="PTHR47331">
    <property type="entry name" value="PHD-TYPE DOMAIN-CONTAINING PROTEIN"/>
    <property type="match status" value="1"/>
</dbReference>
<dbReference type="InterPro" id="IPR008042">
    <property type="entry name" value="Retrotrans_Pao"/>
</dbReference>
<dbReference type="EMBL" id="BGPR01001712">
    <property type="protein sequence ID" value="GBM60047.1"/>
    <property type="molecule type" value="Genomic_DNA"/>
</dbReference>
<sequence>MRVLKALVDAKHQDFPEAAKIISRDMYMNDILSGATSLTSAKSLQADLSKLLRRGDFELHKWVSNHPTLLNDISTSEYSFEDTQLNTVKSLGMLWKPQPDQLTFKVSVKKKNSLTKREVLSQIARLYDPLGIIGTVIAKAKNIYAKPLVTET</sequence>
<keyword evidence="2" id="KW-1185">Reference proteome</keyword>